<evidence type="ECO:0000313" key="2">
    <source>
        <dbReference type="EMBL" id="EHI58812.1"/>
    </source>
</evidence>
<dbReference type="InterPro" id="IPR014535">
    <property type="entry name" value="Hpre_diP_synt_I"/>
</dbReference>
<dbReference type="PIRSF" id="PIRSF027391">
    <property type="entry name" value="Hpre_diP_synt_I"/>
    <property type="match status" value="1"/>
</dbReference>
<dbReference type="InterPro" id="IPR010898">
    <property type="entry name" value="Hpre_diP_synth_I"/>
</dbReference>
<comment type="caution">
    <text evidence="2">The sequence shown here is derived from an EMBL/GenBank/DDBJ whole genome shotgun (WGS) entry which is preliminary data.</text>
</comment>
<sequence length="184" mass="19467">MKSKKRAVWVAQYGMLIALAFIFSYLEAIIPVPIPVPGVKLGLANLVTIVGLYTVGVKGTAVVSLIRIVLVGLTFGNMFSMVYSLAGGSLSLLLMILCKKNNWFSQIGVSIIGGIGHNVGQLVIASIVVQTTGVFYYLPALLVAGVLAGAVIGLLGGMVTERIQGIVKKCRQSKRICMVSPGWT</sequence>
<feature type="transmembrane region" description="Helical" evidence="1">
    <location>
        <begin position="68"/>
        <end position="97"/>
    </location>
</feature>
<dbReference type="Proteomes" id="UP000005384">
    <property type="component" value="Unassembled WGS sequence"/>
</dbReference>
<feature type="transmembrane region" description="Helical" evidence="1">
    <location>
        <begin position="109"/>
        <end position="129"/>
    </location>
</feature>
<dbReference type="EMBL" id="ADLN01000084">
    <property type="protein sequence ID" value="EHI58812.1"/>
    <property type="molecule type" value="Genomic_DNA"/>
</dbReference>
<keyword evidence="1" id="KW-0472">Membrane</keyword>
<dbReference type="RefSeq" id="WP_006781183.1">
    <property type="nucleotide sequence ID" value="NZ_JH379027.1"/>
</dbReference>
<dbReference type="HOGENOM" id="CLU_108933_1_1_9"/>
<evidence type="ECO:0008006" key="4">
    <source>
        <dbReference type="Google" id="ProtNLM"/>
    </source>
</evidence>
<evidence type="ECO:0000256" key="1">
    <source>
        <dbReference type="SAM" id="Phobius"/>
    </source>
</evidence>
<feature type="transmembrane region" description="Helical" evidence="1">
    <location>
        <begin position="135"/>
        <end position="159"/>
    </location>
</feature>
<organism evidence="2 3">
    <name type="scientific">Hungatella hathewayi WAL-18680</name>
    <dbReference type="NCBI Taxonomy" id="742737"/>
    <lineage>
        <taxon>Bacteria</taxon>
        <taxon>Bacillati</taxon>
        <taxon>Bacillota</taxon>
        <taxon>Clostridia</taxon>
        <taxon>Lachnospirales</taxon>
        <taxon>Lachnospiraceae</taxon>
        <taxon>Hungatella</taxon>
    </lineage>
</organism>
<protein>
    <recommendedName>
        <fullName evidence="4">Heptaprenyl diphosphate synthase component I</fullName>
    </recommendedName>
</protein>
<reference evidence="2 3" key="1">
    <citation type="submission" date="2011-08" db="EMBL/GenBank/DDBJ databases">
        <title>The Genome Sequence of Clostridium hathewayi WAL-18680.</title>
        <authorList>
            <consortium name="The Broad Institute Genome Sequencing Platform"/>
            <person name="Earl A."/>
            <person name="Ward D."/>
            <person name="Feldgarden M."/>
            <person name="Gevers D."/>
            <person name="Finegold S.M."/>
            <person name="Summanen P.H."/>
            <person name="Molitoris D.R."/>
            <person name="Song M."/>
            <person name="Daigneault M."/>
            <person name="Allen-Vercoe E."/>
            <person name="Young S.K."/>
            <person name="Zeng Q."/>
            <person name="Gargeya S."/>
            <person name="Fitzgerald M."/>
            <person name="Haas B."/>
            <person name="Abouelleil A."/>
            <person name="Alvarado L."/>
            <person name="Arachchi H.M."/>
            <person name="Berlin A."/>
            <person name="Brown A."/>
            <person name="Chapman S.B."/>
            <person name="Chen Z."/>
            <person name="Dunbar C."/>
            <person name="Freedman E."/>
            <person name="Gearin G."/>
            <person name="Gellesch M."/>
            <person name="Goldberg J."/>
            <person name="Griggs A."/>
            <person name="Gujja S."/>
            <person name="Heiman D."/>
            <person name="Howarth C."/>
            <person name="Larson L."/>
            <person name="Lui A."/>
            <person name="MacDonald P.J.P."/>
            <person name="Montmayeur A."/>
            <person name="Murphy C."/>
            <person name="Neiman D."/>
            <person name="Pearson M."/>
            <person name="Priest M."/>
            <person name="Roberts A."/>
            <person name="Saif S."/>
            <person name="Shea T."/>
            <person name="Shenoy N."/>
            <person name="Sisk P."/>
            <person name="Stolte C."/>
            <person name="Sykes S."/>
            <person name="Wortman J."/>
            <person name="Nusbaum C."/>
            <person name="Birren B."/>
        </authorList>
    </citation>
    <scope>NUCLEOTIDE SEQUENCE [LARGE SCALE GENOMIC DNA]</scope>
    <source>
        <strain evidence="2 3">WAL-18680</strain>
    </source>
</reference>
<evidence type="ECO:0000313" key="3">
    <source>
        <dbReference type="Proteomes" id="UP000005384"/>
    </source>
</evidence>
<gene>
    <name evidence="2" type="ORF">HMPREF9473_03204</name>
</gene>
<keyword evidence="1" id="KW-1133">Transmembrane helix</keyword>
<dbReference type="PATRIC" id="fig|742737.3.peg.3180"/>
<dbReference type="Pfam" id="PF07456">
    <property type="entry name" value="Hpre_diP_synt_I"/>
    <property type="match status" value="1"/>
</dbReference>
<proteinExistence type="predicted"/>
<dbReference type="AlphaFoldDB" id="G5II76"/>
<keyword evidence="3" id="KW-1185">Reference proteome</keyword>
<accession>G5II76</accession>
<name>G5II76_9FIRM</name>
<keyword evidence="1" id="KW-0812">Transmembrane</keyword>
<feature type="transmembrane region" description="Helical" evidence="1">
    <location>
        <begin position="6"/>
        <end position="26"/>
    </location>
</feature>
<dbReference type="Gene3D" id="1.10.1760.20">
    <property type="match status" value="1"/>
</dbReference>